<sequence>MSITSLTVTEREQFLAEPYVGVLGVERPGRAPLTIPIWYDYTPGGEVLVWTEPSMVKVGLIKAAGRFSLSVQRTNRPYRYVTAEGPVTGWEEPVPTEVATAMAARYLWPEEAREFVTSNLARPTLLIRMRPKFWSSMAEEKLGELHTTP</sequence>
<dbReference type="RefSeq" id="WP_163567749.1">
    <property type="nucleotide sequence ID" value="NZ_BAAANY010000009.1"/>
</dbReference>
<protein>
    <submittedName>
        <fullName evidence="1">Pyridoxamine 5'-phosphate oxidase family protein</fullName>
    </submittedName>
</protein>
<reference evidence="1 2" key="1">
    <citation type="journal article" date="2019" name="Int. J. Syst. Evol. Microbiol.">
        <title>The Global Catalogue of Microorganisms (GCM) 10K type strain sequencing project: providing services to taxonomists for standard genome sequencing and annotation.</title>
        <authorList>
            <consortium name="The Broad Institute Genomics Platform"/>
            <consortium name="The Broad Institute Genome Sequencing Center for Infectious Disease"/>
            <person name="Wu L."/>
            <person name="Ma J."/>
        </authorList>
    </citation>
    <scope>NUCLEOTIDE SEQUENCE [LARGE SCALE GENOMIC DNA]</scope>
    <source>
        <strain evidence="1 2">JCM 14718</strain>
    </source>
</reference>
<keyword evidence="2" id="KW-1185">Reference proteome</keyword>
<dbReference type="EMBL" id="BAAANY010000009">
    <property type="protein sequence ID" value="GAA1679583.1"/>
    <property type="molecule type" value="Genomic_DNA"/>
</dbReference>
<dbReference type="Gene3D" id="2.30.110.10">
    <property type="entry name" value="Electron Transport, Fmn-binding Protein, Chain A"/>
    <property type="match status" value="1"/>
</dbReference>
<dbReference type="InterPro" id="IPR012349">
    <property type="entry name" value="Split_barrel_FMN-bd"/>
</dbReference>
<comment type="caution">
    <text evidence="1">The sequence shown here is derived from an EMBL/GenBank/DDBJ whole genome shotgun (WGS) entry which is preliminary data.</text>
</comment>
<proteinExistence type="predicted"/>
<gene>
    <name evidence="1" type="ORF">GCM10009765_31000</name>
</gene>
<evidence type="ECO:0000313" key="2">
    <source>
        <dbReference type="Proteomes" id="UP001500618"/>
    </source>
</evidence>
<accession>A0ABN2GZR4</accession>
<evidence type="ECO:0000313" key="1">
    <source>
        <dbReference type="EMBL" id="GAA1679583.1"/>
    </source>
</evidence>
<dbReference type="Proteomes" id="UP001500618">
    <property type="component" value="Unassembled WGS sequence"/>
</dbReference>
<organism evidence="1 2">
    <name type="scientific">Fodinicola feengrottensis</name>
    <dbReference type="NCBI Taxonomy" id="435914"/>
    <lineage>
        <taxon>Bacteria</taxon>
        <taxon>Bacillati</taxon>
        <taxon>Actinomycetota</taxon>
        <taxon>Actinomycetes</taxon>
        <taxon>Mycobacteriales</taxon>
        <taxon>Fodinicola</taxon>
    </lineage>
</organism>
<name>A0ABN2GZR4_9ACTN</name>
<dbReference type="SUPFAM" id="SSF50475">
    <property type="entry name" value="FMN-binding split barrel"/>
    <property type="match status" value="1"/>
</dbReference>